<feature type="domain" description="Helicase ATP-binding" evidence="3">
    <location>
        <begin position="615"/>
        <end position="718"/>
    </location>
</feature>
<dbReference type="GO" id="GO:0003724">
    <property type="term" value="F:RNA helicase activity"/>
    <property type="evidence" value="ECO:0007669"/>
    <property type="project" value="UniProtKB-EC"/>
</dbReference>
<feature type="compositionally biased region" description="Basic residues" evidence="2">
    <location>
        <begin position="212"/>
        <end position="221"/>
    </location>
</feature>
<feature type="region of interest" description="Disordered" evidence="2">
    <location>
        <begin position="148"/>
        <end position="417"/>
    </location>
</feature>
<dbReference type="PROSITE" id="PS51192">
    <property type="entry name" value="HELICASE_ATP_BIND_1"/>
    <property type="match status" value="1"/>
</dbReference>
<name>A0ABD3RZE3_9STRA</name>
<evidence type="ECO:0000259" key="3">
    <source>
        <dbReference type="PROSITE" id="PS51192"/>
    </source>
</evidence>
<keyword evidence="5" id="KW-1185">Reference proteome</keyword>
<feature type="compositionally biased region" description="Acidic residues" evidence="2">
    <location>
        <begin position="335"/>
        <end position="348"/>
    </location>
</feature>
<dbReference type="Proteomes" id="UP001530377">
    <property type="component" value="Unassembled WGS sequence"/>
</dbReference>
<comment type="catalytic activity">
    <reaction evidence="1">
        <text>ATP + H2O = ADP + phosphate + H(+)</text>
        <dbReference type="Rhea" id="RHEA:13065"/>
        <dbReference type="ChEBI" id="CHEBI:15377"/>
        <dbReference type="ChEBI" id="CHEBI:15378"/>
        <dbReference type="ChEBI" id="CHEBI:30616"/>
        <dbReference type="ChEBI" id="CHEBI:43474"/>
        <dbReference type="ChEBI" id="CHEBI:456216"/>
        <dbReference type="EC" id="3.6.4.13"/>
    </reaction>
</comment>
<accession>A0ABD3RZE3</accession>
<evidence type="ECO:0000256" key="1">
    <source>
        <dbReference type="ARBA" id="ARBA00047984"/>
    </source>
</evidence>
<dbReference type="PANTHER" id="PTHR18934:SF83">
    <property type="entry name" value="PRE-MRNA-SPLICING FACTOR ATP-DEPENDENT RNA HELICASE DHX16"/>
    <property type="match status" value="1"/>
</dbReference>
<dbReference type="AlphaFoldDB" id="A0ABD3RZE3"/>
<evidence type="ECO:0000313" key="4">
    <source>
        <dbReference type="EMBL" id="KAL3817572.1"/>
    </source>
</evidence>
<feature type="compositionally biased region" description="Basic and acidic residues" evidence="2">
    <location>
        <begin position="434"/>
        <end position="465"/>
    </location>
</feature>
<feature type="compositionally biased region" description="Basic and acidic residues" evidence="2">
    <location>
        <begin position="349"/>
        <end position="378"/>
    </location>
</feature>
<feature type="compositionally biased region" description="Basic and acidic residues" evidence="2">
    <location>
        <begin position="277"/>
        <end position="321"/>
    </location>
</feature>
<gene>
    <name evidence="4" type="ORF">ACHAXA_010591</name>
</gene>
<comment type="caution">
    <text evidence="4">The sequence shown here is derived from an EMBL/GenBank/DDBJ whole genome shotgun (WGS) entry which is preliminary data.</text>
</comment>
<organism evidence="4 5">
    <name type="scientific">Cyclostephanos tholiformis</name>
    <dbReference type="NCBI Taxonomy" id="382380"/>
    <lineage>
        <taxon>Eukaryota</taxon>
        <taxon>Sar</taxon>
        <taxon>Stramenopiles</taxon>
        <taxon>Ochrophyta</taxon>
        <taxon>Bacillariophyta</taxon>
        <taxon>Coscinodiscophyceae</taxon>
        <taxon>Thalassiosirophycidae</taxon>
        <taxon>Stephanodiscales</taxon>
        <taxon>Stephanodiscaceae</taxon>
        <taxon>Cyclostephanos</taxon>
    </lineage>
</organism>
<dbReference type="InterPro" id="IPR027417">
    <property type="entry name" value="P-loop_NTPase"/>
</dbReference>
<reference evidence="4 5" key="1">
    <citation type="submission" date="2024-10" db="EMBL/GenBank/DDBJ databases">
        <title>Updated reference genomes for cyclostephanoid diatoms.</title>
        <authorList>
            <person name="Roberts W.R."/>
            <person name="Alverson A.J."/>
        </authorList>
    </citation>
    <scope>NUCLEOTIDE SEQUENCE [LARGE SCALE GENOMIC DNA]</scope>
    <source>
        <strain evidence="4 5">AJA228-03</strain>
    </source>
</reference>
<dbReference type="Gene3D" id="3.40.50.300">
    <property type="entry name" value="P-loop containing nucleotide triphosphate hydrolases"/>
    <property type="match status" value="1"/>
</dbReference>
<feature type="compositionally biased region" description="Basic and acidic residues" evidence="2">
    <location>
        <begin position="244"/>
        <end position="266"/>
    </location>
</feature>
<dbReference type="SUPFAM" id="SSF52540">
    <property type="entry name" value="P-loop containing nucleoside triphosphate hydrolases"/>
    <property type="match status" value="1"/>
</dbReference>
<dbReference type="EMBL" id="JALLPB020000100">
    <property type="protein sequence ID" value="KAL3817572.1"/>
    <property type="molecule type" value="Genomic_DNA"/>
</dbReference>
<feature type="region of interest" description="Disordered" evidence="2">
    <location>
        <begin position="434"/>
        <end position="531"/>
    </location>
</feature>
<dbReference type="PANTHER" id="PTHR18934">
    <property type="entry name" value="ATP-DEPENDENT RNA HELICASE"/>
    <property type="match status" value="1"/>
</dbReference>
<protein>
    <recommendedName>
        <fullName evidence="3">Helicase ATP-binding domain-containing protein</fullName>
    </recommendedName>
</protein>
<feature type="compositionally biased region" description="Basic and acidic residues" evidence="2">
    <location>
        <begin position="197"/>
        <end position="211"/>
    </location>
</feature>
<sequence>MAKSIEPSSLVTMAEGMTPAQLASVKIWCSDNLPKLLGFTDSALAGFLVDVALSGGDGGKKKKMKHDSGDGAARRVLQTLRESGVRGKEGRLLSFATELCQRCGSVSTAPVATSASSVAAATSSTARHGSMVTNAQLLKRAANYSLMEEEPERMGNESLPGFSSDDEDANGSGGKRGKGKSRRSKEEGNARKSTIRVTDDSRRESLKEDHRRNRGGRRRRYASSSSSSDEEVKTVIDDQQLWEQQERNRNELRQKRSEKKDSRVDLQCDSDDDRDFDCDGRKKETRRNNNDDKLKPEERAAIKRERDIRERDEFAKRMNEKVKRKQRKSQQSQSDGEESESNSDDNDDDSRKDAKAQKRMERLQKREERDRRLVRGEEVILEDSDDKDNGKGKSTKKKTRELELLERELADEEEEKKELQLKRDILRMAREHGHVGEDEADAAKKPDGFYRLPKEFDGDRGDERHRGKTHAQRGEELLTSRYVEPTQEKSEQQLWEEGQSQMAAGLNRKKKRHKERKEGEQGVEDDDEEKKYDFVFEEQQIDFVCMDTKGGYDNRDKNKKQHPSKKYEEADEDDKMQSNVEEGENELEACPVTKHEKILEGRKKLPVYPYREDFLAALQEHQVLILVGKTGSGKTTQIPQYLHGVGYSELGKIGCTQPRRVAAMLVAARVAEEMNVKVGHEVGYSIRFKNCTSRKTIIQYMTDGMLLREFEELFLFDH</sequence>
<evidence type="ECO:0000313" key="5">
    <source>
        <dbReference type="Proteomes" id="UP001530377"/>
    </source>
</evidence>
<feature type="region of interest" description="Disordered" evidence="2">
    <location>
        <begin position="548"/>
        <end position="587"/>
    </location>
</feature>
<proteinExistence type="predicted"/>
<evidence type="ECO:0000256" key="2">
    <source>
        <dbReference type="SAM" id="MobiDB-lite"/>
    </source>
</evidence>
<dbReference type="InterPro" id="IPR014001">
    <property type="entry name" value="Helicase_ATP-bd"/>
</dbReference>